<name>A0A0P1F1L6_9RHOB</name>
<dbReference type="GO" id="GO:0006047">
    <property type="term" value="P:UDP-N-acetylglucosamine metabolic process"/>
    <property type="evidence" value="ECO:0007669"/>
    <property type="project" value="InterPro"/>
</dbReference>
<dbReference type="SUPFAM" id="SSF53756">
    <property type="entry name" value="UDP-Glycosyltransferase/glycogen phosphorylase"/>
    <property type="match status" value="1"/>
</dbReference>
<dbReference type="PANTHER" id="PTHR43174:SF3">
    <property type="entry name" value="UDP-N-ACETYLGLUCOSAMINE 2-EPIMERASE"/>
    <property type="match status" value="1"/>
</dbReference>
<proteinExistence type="predicted"/>
<dbReference type="GO" id="GO:0004553">
    <property type="term" value="F:hydrolase activity, hydrolyzing O-glycosyl compounds"/>
    <property type="evidence" value="ECO:0007669"/>
    <property type="project" value="InterPro"/>
</dbReference>
<evidence type="ECO:0000259" key="1">
    <source>
        <dbReference type="Pfam" id="PF02350"/>
    </source>
</evidence>
<dbReference type="InterPro" id="IPR020004">
    <property type="entry name" value="UDP-GlcNAc_Epase"/>
</dbReference>
<protein>
    <submittedName>
        <fullName evidence="2">UDP-N-acetylglucosamine 2-epimerase</fullName>
        <ecNumber evidence="2">3.2.1.183</ecNumber>
    </submittedName>
</protein>
<dbReference type="RefSeq" id="WP_048599739.1">
    <property type="nucleotide sequence ID" value="NZ_CYRX01000032.1"/>
</dbReference>
<gene>
    <name evidence="2" type="primary">siaA</name>
    <name evidence="2" type="ORF">THS5294_02746</name>
</gene>
<dbReference type="AlphaFoldDB" id="A0A0P1F1L6"/>
<sequence>MSGKPELNAKAGHNLLFVTGTRADYGKLEPLALAALDAGHRVTFFVTGMHMLEKYGLTKEEVHQQKRFKVVEFINQRDGDPQDIILAKTVMGFSDYLQEHQPDLVIIHGDRVEALACSLVCTTNYVRCAHVEGGEVSGTIDEQFRHCNTKLSSVHLVSSDEAKARVERLGEPPETINVIGSPELDIHGRPSGVTLEQVRTRYNIAPVDYGICVFHPVTSEASAMGKQAEALFGALIDSGHYYVVILPNNDPGSELILSVIRELPKDRFRVLPSMRFAYFSELMRNAQAIIGNSSMGVREAPFLGVPSLDIGTRQSNRGNAPSLLRSDAHDRGTIDRFLSEFWGQRFPSSQSFGSGDSAKSFVELLNRADFWDRPLQKYFVE</sequence>
<keyword evidence="2" id="KW-0378">Hydrolase</keyword>
<dbReference type="Gene3D" id="3.40.50.2000">
    <property type="entry name" value="Glycogen Phosphorylase B"/>
    <property type="match status" value="2"/>
</dbReference>
<dbReference type="EMBL" id="CYRX01000032">
    <property type="protein sequence ID" value="CUH61438.1"/>
    <property type="molecule type" value="Genomic_DNA"/>
</dbReference>
<dbReference type="EC" id="3.2.1.183" evidence="2"/>
<evidence type="ECO:0000313" key="2">
    <source>
        <dbReference type="EMBL" id="CUH61438.1"/>
    </source>
</evidence>
<dbReference type="NCBIfam" id="TIGR03568">
    <property type="entry name" value="NeuC_NnaA"/>
    <property type="match status" value="1"/>
</dbReference>
<dbReference type="InterPro" id="IPR003331">
    <property type="entry name" value="UDP_GlcNAc_Epimerase_2_dom"/>
</dbReference>
<reference evidence="2 3" key="1">
    <citation type="submission" date="2015-09" db="EMBL/GenBank/DDBJ databases">
        <authorList>
            <consortium name="Swine Surveillance"/>
        </authorList>
    </citation>
    <scope>NUCLEOTIDE SEQUENCE [LARGE SCALE GENOMIC DNA]</scope>
    <source>
        <strain evidence="2 3">CECT 5294</strain>
    </source>
</reference>
<dbReference type="Pfam" id="PF02350">
    <property type="entry name" value="Epimerase_2"/>
    <property type="match status" value="1"/>
</dbReference>
<feature type="domain" description="UDP-N-acetylglucosamine 2-epimerase" evidence="1">
    <location>
        <begin position="41"/>
        <end position="365"/>
    </location>
</feature>
<keyword evidence="2" id="KW-0326">Glycosidase</keyword>
<dbReference type="Proteomes" id="UP000051298">
    <property type="component" value="Unassembled WGS sequence"/>
</dbReference>
<organism evidence="2 3">
    <name type="scientific">Thalassobacter stenotrophicus</name>
    <dbReference type="NCBI Taxonomy" id="266809"/>
    <lineage>
        <taxon>Bacteria</taxon>
        <taxon>Pseudomonadati</taxon>
        <taxon>Pseudomonadota</taxon>
        <taxon>Alphaproteobacteria</taxon>
        <taxon>Rhodobacterales</taxon>
        <taxon>Roseobacteraceae</taxon>
        <taxon>Thalassobacter</taxon>
    </lineage>
</organism>
<evidence type="ECO:0000313" key="3">
    <source>
        <dbReference type="Proteomes" id="UP000051298"/>
    </source>
</evidence>
<dbReference type="InterPro" id="IPR029767">
    <property type="entry name" value="WecB-like"/>
</dbReference>
<accession>A0A0P1F1L6</accession>
<dbReference type="PANTHER" id="PTHR43174">
    <property type="entry name" value="UDP-N-ACETYLGLUCOSAMINE 2-EPIMERASE"/>
    <property type="match status" value="1"/>
</dbReference>